<feature type="transmembrane region" description="Helical" evidence="9">
    <location>
        <begin position="82"/>
        <end position="107"/>
    </location>
</feature>
<evidence type="ECO:0000313" key="11">
    <source>
        <dbReference type="EMBL" id="AID54846.1"/>
    </source>
</evidence>
<dbReference type="AlphaFoldDB" id="A0A075EB40"/>
<evidence type="ECO:0000256" key="3">
    <source>
        <dbReference type="ARBA" id="ARBA00015944"/>
    </source>
</evidence>
<evidence type="ECO:0000256" key="1">
    <source>
        <dbReference type="ARBA" id="ARBA00004141"/>
    </source>
</evidence>
<organism evidence="11">
    <name type="scientific">Hoplopleura akanezumi</name>
    <dbReference type="NCBI Taxonomy" id="1511645"/>
    <lineage>
        <taxon>Eukaryota</taxon>
        <taxon>Metazoa</taxon>
        <taxon>Ecdysozoa</taxon>
        <taxon>Arthropoda</taxon>
        <taxon>Hexapoda</taxon>
        <taxon>Insecta</taxon>
        <taxon>Pterygota</taxon>
        <taxon>Neoptera</taxon>
        <taxon>Paraneoptera</taxon>
        <taxon>Psocodea</taxon>
        <taxon>Troctomorpha</taxon>
        <taxon>Phthiraptera</taxon>
        <taxon>Anoplura</taxon>
        <taxon>Hoplopleuridae</taxon>
        <taxon>Hoplopleura</taxon>
    </lineage>
</organism>
<feature type="domain" description="Heme-copper oxidase subunit III family profile" evidence="10">
    <location>
        <begin position="7"/>
        <end position="262"/>
    </location>
</feature>
<dbReference type="Pfam" id="PF00510">
    <property type="entry name" value="COX3"/>
    <property type="match status" value="1"/>
</dbReference>
<evidence type="ECO:0000256" key="8">
    <source>
        <dbReference type="RuleBase" id="RU003375"/>
    </source>
</evidence>
<evidence type="ECO:0000256" key="7">
    <source>
        <dbReference type="ARBA" id="ARBA00023136"/>
    </source>
</evidence>
<dbReference type="GO" id="GO:0005739">
    <property type="term" value="C:mitochondrion"/>
    <property type="evidence" value="ECO:0007669"/>
    <property type="project" value="TreeGrafter"/>
</dbReference>
<evidence type="ECO:0000256" key="6">
    <source>
        <dbReference type="ARBA" id="ARBA00022989"/>
    </source>
</evidence>
<feature type="transmembrane region" description="Helical" evidence="9">
    <location>
        <begin position="241"/>
        <end position="261"/>
    </location>
</feature>
<dbReference type="SUPFAM" id="SSF81452">
    <property type="entry name" value="Cytochrome c oxidase subunit III-like"/>
    <property type="match status" value="1"/>
</dbReference>
<reference evidence="11" key="1">
    <citation type="journal article" date="2014" name="BMC Genomics">
        <title>Fragmented mitochondrial genomes are present in both major clades of the blood-sucking lice (suborder Anoplura): evidence from two Hoplopleura rodent lice (family Hoplopleuridae).</title>
        <authorList>
            <person name="Dong W.G."/>
            <person name="Song S."/>
            <person name="Guo X.G."/>
            <person name="Jin D.C."/>
            <person name="Yang Q."/>
            <person name="Barker S.C."/>
            <person name="Shao R."/>
        </authorList>
    </citation>
    <scope>NUCLEOTIDE SEQUENCE</scope>
    <source>
        <strain evidence="11">Sample #249</strain>
    </source>
</reference>
<name>A0A075EB40_9NEOP</name>
<geneLocation type="mitochondrion" evidence="11"/>
<dbReference type="InterPro" id="IPR024791">
    <property type="entry name" value="Cyt_c/ubiquinol_Oxase_su3"/>
</dbReference>
<sequence>MSKLMLGFHPFHMVSHSPWPLVGSLSILSLSASIIAFLIGGSKVLLVSSVSVTSFTACLWWRDVIREATGMGSHGERVVSGLQFGMLLFILSEIMFFFSLFFGWFFITLSPDPAIGCCVPPSGVQPLSFMSVPLLNTMILLSSGASVTWSHHAIIEGKGGALPLLVTCLLGCLFLGFQVVEYYEIPFTISDSVFGSLFFIATGFHGLHVLVGTCFLTVNLWRILKGHFSPVHHLGFEASAWYWHFVDVVWLFLFISIYWWGS</sequence>
<keyword evidence="4 8" id="KW-0812">Transmembrane</keyword>
<keyword evidence="6 9" id="KW-1133">Transmembrane helix</keyword>
<evidence type="ECO:0000256" key="9">
    <source>
        <dbReference type="SAM" id="Phobius"/>
    </source>
</evidence>
<dbReference type="GO" id="GO:0016020">
    <property type="term" value="C:membrane"/>
    <property type="evidence" value="ECO:0007669"/>
    <property type="project" value="UniProtKB-SubCell"/>
</dbReference>
<keyword evidence="7 9" id="KW-0472">Membrane</keyword>
<dbReference type="PANTHER" id="PTHR11403:SF7">
    <property type="entry name" value="CYTOCHROME C OXIDASE SUBUNIT 3"/>
    <property type="match status" value="1"/>
</dbReference>
<protein>
    <recommendedName>
        <fullName evidence="3 8">Cytochrome c oxidase subunit 3</fullName>
    </recommendedName>
</protein>
<evidence type="ECO:0000256" key="2">
    <source>
        <dbReference type="ARBA" id="ARBA00010581"/>
    </source>
</evidence>
<accession>A0A075EB40</accession>
<keyword evidence="5" id="KW-1278">Translocase</keyword>
<feature type="transmembrane region" description="Helical" evidence="9">
    <location>
        <begin position="192"/>
        <end position="221"/>
    </location>
</feature>
<reference evidence="11" key="2">
    <citation type="submission" date="2014-03" db="EMBL/GenBank/DDBJ databases">
        <authorList>
            <person name="Dong W.-G."/>
            <person name="Song S."/>
            <person name="Guo X.-G."/>
            <person name="Jin D.-C."/>
            <person name="Yang Q."/>
            <person name="Barker S.C."/>
            <person name="Shao R."/>
        </authorList>
    </citation>
    <scope>NUCLEOTIDE SEQUENCE</scope>
    <source>
        <strain evidence="11">Sample #249</strain>
    </source>
</reference>
<dbReference type="EMBL" id="KJ648926">
    <property type="protein sequence ID" value="AID54846.1"/>
    <property type="molecule type" value="Genomic_DNA"/>
</dbReference>
<dbReference type="GO" id="GO:0004129">
    <property type="term" value="F:cytochrome-c oxidase activity"/>
    <property type="evidence" value="ECO:0007669"/>
    <property type="project" value="InterPro"/>
</dbReference>
<feature type="transmembrane region" description="Helical" evidence="9">
    <location>
        <begin position="161"/>
        <end position="180"/>
    </location>
</feature>
<keyword evidence="8 11" id="KW-0496">Mitochondrion</keyword>
<dbReference type="InterPro" id="IPR035973">
    <property type="entry name" value="Cyt_c_oxidase_su3-like_sf"/>
</dbReference>
<dbReference type="Gene3D" id="1.10.287.70">
    <property type="match status" value="1"/>
</dbReference>
<dbReference type="CDD" id="cd01665">
    <property type="entry name" value="Cyt_c_Oxidase_III"/>
    <property type="match status" value="1"/>
</dbReference>
<dbReference type="InterPro" id="IPR000298">
    <property type="entry name" value="Cyt_c_oxidase-like_su3"/>
</dbReference>
<feature type="transmembrane region" description="Helical" evidence="9">
    <location>
        <begin position="127"/>
        <end position="149"/>
    </location>
</feature>
<comment type="similarity">
    <text evidence="2 8">Belongs to the cytochrome c oxidase subunit 3 family.</text>
</comment>
<evidence type="ECO:0000259" key="10">
    <source>
        <dbReference type="PROSITE" id="PS50253"/>
    </source>
</evidence>
<dbReference type="GO" id="GO:0006123">
    <property type="term" value="P:mitochondrial electron transport, cytochrome c to oxygen"/>
    <property type="evidence" value="ECO:0007669"/>
    <property type="project" value="TreeGrafter"/>
</dbReference>
<comment type="function">
    <text evidence="8">Component of the cytochrome c oxidase, the last enzyme in the mitochondrial electron transport chain which drives oxidative phosphorylation. The respiratory chain contains 3 multisubunit complexes succinate dehydrogenase (complex II, CII), ubiquinol-cytochrome c oxidoreductase (cytochrome b-c1 complex, complex III, CIII) and cytochrome c oxidase (complex IV, CIV), that cooperate to transfer electrons derived from NADH and succinate to molecular oxygen, creating an electrochemical gradient over the inner membrane that drives transmembrane transport and the ATP synthase. Cytochrome c oxidase is the component of the respiratory chain that catalyzes the reduction of oxygen to water. Electrons originating from reduced cytochrome c in the intermembrane space (IMS) are transferred via the dinuclear copper A center (CU(A)) of subunit 2 and heme A of subunit 1 to the active site in subunit 1, a binuclear center (BNC) formed by heme A3 and copper B (CU(B)). The BNC reduces molecular oxygen to 2 water molecules using 4 electrons from cytochrome c in the IMS and 4 protons from the mitochondrial matrix.</text>
</comment>
<evidence type="ECO:0000256" key="4">
    <source>
        <dbReference type="ARBA" id="ARBA00022692"/>
    </source>
</evidence>
<feature type="transmembrane region" description="Helical" evidence="9">
    <location>
        <begin position="21"/>
        <end position="39"/>
    </location>
</feature>
<dbReference type="InterPro" id="IPR013833">
    <property type="entry name" value="Cyt_c_oxidase_su3_a-hlx"/>
</dbReference>
<proteinExistence type="inferred from homology"/>
<dbReference type="PROSITE" id="PS50253">
    <property type="entry name" value="COX3"/>
    <property type="match status" value="1"/>
</dbReference>
<evidence type="ECO:0000256" key="5">
    <source>
        <dbReference type="ARBA" id="ARBA00022967"/>
    </source>
</evidence>
<dbReference type="InterPro" id="IPR033945">
    <property type="entry name" value="Cyt_c_oxase_su3_dom"/>
</dbReference>
<gene>
    <name evidence="11" type="primary">cox3</name>
</gene>
<dbReference type="Gene3D" id="1.20.120.80">
    <property type="entry name" value="Cytochrome c oxidase, subunit III, four-helix bundle"/>
    <property type="match status" value="1"/>
</dbReference>
<dbReference type="PANTHER" id="PTHR11403">
    <property type="entry name" value="CYTOCHROME C OXIDASE SUBUNIT III"/>
    <property type="match status" value="1"/>
</dbReference>
<comment type="subcellular location">
    <subcellularLocation>
        <location evidence="1">Membrane</location>
        <topology evidence="1">Multi-pass membrane protein</topology>
    </subcellularLocation>
</comment>